<organism evidence="1 2">
    <name type="scientific">Lineolata rhizophorae</name>
    <dbReference type="NCBI Taxonomy" id="578093"/>
    <lineage>
        <taxon>Eukaryota</taxon>
        <taxon>Fungi</taxon>
        <taxon>Dikarya</taxon>
        <taxon>Ascomycota</taxon>
        <taxon>Pezizomycotina</taxon>
        <taxon>Dothideomycetes</taxon>
        <taxon>Dothideomycetes incertae sedis</taxon>
        <taxon>Lineolatales</taxon>
        <taxon>Lineolataceae</taxon>
        <taxon>Lineolata</taxon>
    </lineage>
</organism>
<gene>
    <name evidence="1" type="ORF">BDY21DRAFT_30190</name>
</gene>
<reference evidence="1" key="1">
    <citation type="journal article" date="2020" name="Stud. Mycol.">
        <title>101 Dothideomycetes genomes: a test case for predicting lifestyles and emergence of pathogens.</title>
        <authorList>
            <person name="Haridas S."/>
            <person name="Albert R."/>
            <person name="Binder M."/>
            <person name="Bloem J."/>
            <person name="Labutti K."/>
            <person name="Salamov A."/>
            <person name="Andreopoulos B."/>
            <person name="Baker S."/>
            <person name="Barry K."/>
            <person name="Bills G."/>
            <person name="Bluhm B."/>
            <person name="Cannon C."/>
            <person name="Castanera R."/>
            <person name="Culley D."/>
            <person name="Daum C."/>
            <person name="Ezra D."/>
            <person name="Gonzalez J."/>
            <person name="Henrissat B."/>
            <person name="Kuo A."/>
            <person name="Liang C."/>
            <person name="Lipzen A."/>
            <person name="Lutzoni F."/>
            <person name="Magnuson J."/>
            <person name="Mondo S."/>
            <person name="Nolan M."/>
            <person name="Ohm R."/>
            <person name="Pangilinan J."/>
            <person name="Park H.-J."/>
            <person name="Ramirez L."/>
            <person name="Alfaro M."/>
            <person name="Sun H."/>
            <person name="Tritt A."/>
            <person name="Yoshinaga Y."/>
            <person name="Zwiers L.-H."/>
            <person name="Turgeon B."/>
            <person name="Goodwin S."/>
            <person name="Spatafora J."/>
            <person name="Crous P."/>
            <person name="Grigoriev I."/>
        </authorList>
    </citation>
    <scope>NUCLEOTIDE SEQUENCE</scope>
    <source>
        <strain evidence="1">ATCC 16933</strain>
    </source>
</reference>
<dbReference type="Proteomes" id="UP000799766">
    <property type="component" value="Unassembled WGS sequence"/>
</dbReference>
<dbReference type="AlphaFoldDB" id="A0A6A6P1M6"/>
<evidence type="ECO:0000313" key="1">
    <source>
        <dbReference type="EMBL" id="KAF2457632.1"/>
    </source>
</evidence>
<evidence type="ECO:0000313" key="2">
    <source>
        <dbReference type="Proteomes" id="UP000799766"/>
    </source>
</evidence>
<proteinExistence type="predicted"/>
<dbReference type="EMBL" id="MU001680">
    <property type="protein sequence ID" value="KAF2457632.1"/>
    <property type="molecule type" value="Genomic_DNA"/>
</dbReference>
<name>A0A6A6P1M6_9PEZI</name>
<protein>
    <submittedName>
        <fullName evidence="1">Uncharacterized protein</fullName>
    </submittedName>
</protein>
<keyword evidence="2" id="KW-1185">Reference proteome</keyword>
<sequence>MIVCRVCACSFSWLSRGAILINRATVPPAPRMMTSAGGTLTSQDAFFHLMFSTSTISLSLISDRSVSLSQMTVSTPQRAEARLSIQPSAASAASAAYYVRPHPPRGLRASRAANGANELSCQALTRATVGII</sequence>
<accession>A0A6A6P1M6</accession>